<reference evidence="2 3" key="1">
    <citation type="submission" date="2018-10" db="EMBL/GenBank/DDBJ databases">
        <title>Genomic Encyclopedia of Archaeal and Bacterial Type Strains, Phase II (KMG-II): from individual species to whole genera.</title>
        <authorList>
            <person name="Goeker M."/>
        </authorList>
    </citation>
    <scope>NUCLEOTIDE SEQUENCE [LARGE SCALE GENOMIC DNA]</scope>
    <source>
        <strain evidence="2 3">RP-AC37</strain>
    </source>
</reference>
<gene>
    <name evidence="2" type="ORF">CLV35_2055</name>
</gene>
<dbReference type="EMBL" id="RBWV01000011">
    <property type="protein sequence ID" value="RKS75581.1"/>
    <property type="molecule type" value="Genomic_DNA"/>
</dbReference>
<feature type="region of interest" description="Disordered" evidence="1">
    <location>
        <begin position="44"/>
        <end position="68"/>
    </location>
</feature>
<keyword evidence="3" id="KW-1185">Reference proteome</keyword>
<evidence type="ECO:0000256" key="1">
    <source>
        <dbReference type="SAM" id="MobiDB-lite"/>
    </source>
</evidence>
<evidence type="ECO:0000313" key="2">
    <source>
        <dbReference type="EMBL" id="RKS75581.1"/>
    </source>
</evidence>
<evidence type="ECO:0000313" key="3">
    <source>
        <dbReference type="Proteomes" id="UP000281955"/>
    </source>
</evidence>
<name>A0A420XQJ8_9ACTN</name>
<accession>A0A420XQJ8</accession>
<dbReference type="AlphaFoldDB" id="A0A420XQJ8"/>
<dbReference type="Proteomes" id="UP000281955">
    <property type="component" value="Unassembled WGS sequence"/>
</dbReference>
<dbReference type="InParanoid" id="A0A420XQJ8"/>
<organism evidence="2 3">
    <name type="scientific">Motilibacter peucedani</name>
    <dbReference type="NCBI Taxonomy" id="598650"/>
    <lineage>
        <taxon>Bacteria</taxon>
        <taxon>Bacillati</taxon>
        <taxon>Actinomycetota</taxon>
        <taxon>Actinomycetes</taxon>
        <taxon>Motilibacterales</taxon>
        <taxon>Motilibacteraceae</taxon>
        <taxon>Motilibacter</taxon>
    </lineage>
</organism>
<sequence>MRPLPLLRLVTALAVPRSINPVHCSPFYRYSAGTWMAATTCASMPEPGAAPPGVPPGDEASEQLQTET</sequence>
<proteinExistence type="predicted"/>
<comment type="caution">
    <text evidence="2">The sequence shown here is derived from an EMBL/GenBank/DDBJ whole genome shotgun (WGS) entry which is preliminary data.</text>
</comment>
<protein>
    <submittedName>
        <fullName evidence="2">Uncharacterized protein</fullName>
    </submittedName>
</protein>